<protein>
    <submittedName>
        <fullName evidence="8">Flavonol synthase/flavanone 3-hydroxylase</fullName>
    </submittedName>
</protein>
<dbReference type="SUPFAM" id="SSF51197">
    <property type="entry name" value="Clavaminate synthase-like"/>
    <property type="match status" value="1"/>
</dbReference>
<keyword evidence="9" id="KW-1185">Reference proteome</keyword>
<keyword evidence="2 5" id="KW-0479">Metal-binding</keyword>
<dbReference type="InterPro" id="IPR026992">
    <property type="entry name" value="DIOX_N"/>
</dbReference>
<evidence type="ECO:0000256" key="6">
    <source>
        <dbReference type="SAM" id="MobiDB-lite"/>
    </source>
</evidence>
<dbReference type="InterPro" id="IPR027443">
    <property type="entry name" value="IPNS-like_sf"/>
</dbReference>
<evidence type="ECO:0000256" key="3">
    <source>
        <dbReference type="ARBA" id="ARBA00023002"/>
    </source>
</evidence>
<keyword evidence="3 5" id="KW-0560">Oxidoreductase</keyword>
<dbReference type="Gene3D" id="2.60.120.330">
    <property type="entry name" value="B-lactam Antibiotic, Isopenicillin N Synthase, Chain"/>
    <property type="match status" value="1"/>
</dbReference>
<dbReference type="PROSITE" id="PS51471">
    <property type="entry name" value="FE2OG_OXY"/>
    <property type="match status" value="1"/>
</dbReference>
<reference evidence="8" key="1">
    <citation type="journal article" date="2023" name="Nat. Commun.">
        <title>Diploid and tetraploid genomes of Acorus and the evolution of monocots.</title>
        <authorList>
            <person name="Ma L."/>
            <person name="Liu K.W."/>
            <person name="Li Z."/>
            <person name="Hsiao Y.Y."/>
            <person name="Qi Y."/>
            <person name="Fu T."/>
            <person name="Tang G.D."/>
            <person name="Zhang D."/>
            <person name="Sun W.H."/>
            <person name="Liu D.K."/>
            <person name="Li Y."/>
            <person name="Chen G.Z."/>
            <person name="Liu X.D."/>
            <person name="Liao X.Y."/>
            <person name="Jiang Y.T."/>
            <person name="Yu X."/>
            <person name="Hao Y."/>
            <person name="Huang J."/>
            <person name="Zhao X.W."/>
            <person name="Ke S."/>
            <person name="Chen Y.Y."/>
            <person name="Wu W.L."/>
            <person name="Hsu J.L."/>
            <person name="Lin Y.F."/>
            <person name="Huang M.D."/>
            <person name="Li C.Y."/>
            <person name="Huang L."/>
            <person name="Wang Z.W."/>
            <person name="Zhao X."/>
            <person name="Zhong W.Y."/>
            <person name="Peng D.H."/>
            <person name="Ahmad S."/>
            <person name="Lan S."/>
            <person name="Zhang J.S."/>
            <person name="Tsai W.C."/>
            <person name="Van de Peer Y."/>
            <person name="Liu Z.J."/>
        </authorList>
    </citation>
    <scope>NUCLEOTIDE SEQUENCE</scope>
    <source>
        <strain evidence="8">SCP</strain>
    </source>
</reference>
<dbReference type="PANTHER" id="PTHR47991">
    <property type="entry name" value="OXOGLUTARATE/IRON-DEPENDENT DIOXYGENASE"/>
    <property type="match status" value="1"/>
</dbReference>
<dbReference type="InterPro" id="IPR005123">
    <property type="entry name" value="Oxoglu/Fe-dep_dioxygenase_dom"/>
</dbReference>
<dbReference type="GO" id="GO:0016491">
    <property type="term" value="F:oxidoreductase activity"/>
    <property type="evidence" value="ECO:0007669"/>
    <property type="project" value="UniProtKB-KW"/>
</dbReference>
<organism evidence="8 9">
    <name type="scientific">Acorus gramineus</name>
    <name type="common">Dwarf sweet flag</name>
    <dbReference type="NCBI Taxonomy" id="55184"/>
    <lineage>
        <taxon>Eukaryota</taxon>
        <taxon>Viridiplantae</taxon>
        <taxon>Streptophyta</taxon>
        <taxon>Embryophyta</taxon>
        <taxon>Tracheophyta</taxon>
        <taxon>Spermatophyta</taxon>
        <taxon>Magnoliopsida</taxon>
        <taxon>Liliopsida</taxon>
        <taxon>Acoraceae</taxon>
        <taxon>Acorus</taxon>
    </lineage>
</organism>
<evidence type="ECO:0000259" key="7">
    <source>
        <dbReference type="PROSITE" id="PS51471"/>
    </source>
</evidence>
<feature type="domain" description="Fe2OG dioxygenase" evidence="7">
    <location>
        <begin position="204"/>
        <end position="306"/>
    </location>
</feature>
<comment type="similarity">
    <text evidence="1 5">Belongs to the iron/ascorbate-dependent oxidoreductase family.</text>
</comment>
<proteinExistence type="inferred from homology"/>
<evidence type="ECO:0000256" key="2">
    <source>
        <dbReference type="ARBA" id="ARBA00022723"/>
    </source>
</evidence>
<evidence type="ECO:0000313" key="8">
    <source>
        <dbReference type="EMBL" id="KAK1260735.1"/>
    </source>
</evidence>
<dbReference type="EMBL" id="JAUJYN010000011">
    <property type="protein sequence ID" value="KAK1260735.1"/>
    <property type="molecule type" value="Genomic_DNA"/>
</dbReference>
<dbReference type="Pfam" id="PF03171">
    <property type="entry name" value="2OG-FeII_Oxy"/>
    <property type="match status" value="1"/>
</dbReference>
<dbReference type="InterPro" id="IPR050295">
    <property type="entry name" value="Plant_2OG-oxidoreductases"/>
</dbReference>
<evidence type="ECO:0000256" key="1">
    <source>
        <dbReference type="ARBA" id="ARBA00008056"/>
    </source>
</evidence>
<sequence length="356" mass="39394">MASPLSIRSVHPAGDPTGNKGAKHLVDTSGGGLREIPPAYILTVPSCRRPATPPSIPVIDLHGLHGPATRDLTVRSIAAACADWGFFRVVNHGVRTSLMEDMLRSAEDFFNLPPEEKLTYSSDDVMHPVRYGTSLNTSASHTSHWRDYLRHFGHVGFHSWPHNPPNYRHVAREYLEEVRKVALGLAGAISEGLGLGRDYVEGALREGCQIMAANYYPPCPQPNLTMGLCPHSDHGGLTILMQNDVDGLWIRHVDEWVPVDHVTGTFVVNIGDYLEILSNGRYKSVEHMALVNEHKTRISVAVGHGPHMEAILKPAENILSVDGCGPKYRPIVYRDYMKSQQSIVRRGKNALEQIMI</sequence>
<dbReference type="Proteomes" id="UP001179952">
    <property type="component" value="Unassembled WGS sequence"/>
</dbReference>
<accession>A0AAV9A9J9</accession>
<dbReference type="InterPro" id="IPR044861">
    <property type="entry name" value="IPNS-like_FE2OG_OXY"/>
</dbReference>
<gene>
    <name evidence="8" type="ORF">QJS04_geneDACA021971</name>
</gene>
<reference evidence="8" key="2">
    <citation type="submission" date="2023-06" db="EMBL/GenBank/DDBJ databases">
        <authorList>
            <person name="Ma L."/>
            <person name="Liu K.-W."/>
            <person name="Li Z."/>
            <person name="Hsiao Y.-Y."/>
            <person name="Qi Y."/>
            <person name="Fu T."/>
            <person name="Tang G."/>
            <person name="Zhang D."/>
            <person name="Sun W.-H."/>
            <person name="Liu D.-K."/>
            <person name="Li Y."/>
            <person name="Chen G.-Z."/>
            <person name="Liu X.-D."/>
            <person name="Liao X.-Y."/>
            <person name="Jiang Y.-T."/>
            <person name="Yu X."/>
            <person name="Hao Y."/>
            <person name="Huang J."/>
            <person name="Zhao X.-W."/>
            <person name="Ke S."/>
            <person name="Chen Y.-Y."/>
            <person name="Wu W.-L."/>
            <person name="Hsu J.-L."/>
            <person name="Lin Y.-F."/>
            <person name="Huang M.-D."/>
            <person name="Li C.-Y."/>
            <person name="Huang L."/>
            <person name="Wang Z.-W."/>
            <person name="Zhao X."/>
            <person name="Zhong W.-Y."/>
            <person name="Peng D.-H."/>
            <person name="Ahmad S."/>
            <person name="Lan S."/>
            <person name="Zhang J.-S."/>
            <person name="Tsai W.-C."/>
            <person name="Van De Peer Y."/>
            <person name="Liu Z.-J."/>
        </authorList>
    </citation>
    <scope>NUCLEOTIDE SEQUENCE</scope>
    <source>
        <strain evidence="8">SCP</strain>
        <tissue evidence="8">Leaves</tissue>
    </source>
</reference>
<feature type="region of interest" description="Disordered" evidence="6">
    <location>
        <begin position="1"/>
        <end position="30"/>
    </location>
</feature>
<evidence type="ECO:0000256" key="4">
    <source>
        <dbReference type="ARBA" id="ARBA00023004"/>
    </source>
</evidence>
<name>A0AAV9A9J9_ACOGR</name>
<keyword evidence="4 5" id="KW-0408">Iron</keyword>
<dbReference type="FunFam" id="2.60.120.330:FF:000079">
    <property type="entry name" value="Protein SRG1"/>
    <property type="match status" value="1"/>
</dbReference>
<comment type="caution">
    <text evidence="8">The sequence shown here is derived from an EMBL/GenBank/DDBJ whole genome shotgun (WGS) entry which is preliminary data.</text>
</comment>
<dbReference type="GO" id="GO:0046872">
    <property type="term" value="F:metal ion binding"/>
    <property type="evidence" value="ECO:0007669"/>
    <property type="project" value="UniProtKB-KW"/>
</dbReference>
<evidence type="ECO:0000313" key="9">
    <source>
        <dbReference type="Proteomes" id="UP001179952"/>
    </source>
</evidence>
<dbReference type="Pfam" id="PF14226">
    <property type="entry name" value="DIOX_N"/>
    <property type="match status" value="1"/>
</dbReference>
<dbReference type="AlphaFoldDB" id="A0AAV9A9J9"/>
<evidence type="ECO:0000256" key="5">
    <source>
        <dbReference type="RuleBase" id="RU003682"/>
    </source>
</evidence>